<feature type="region of interest" description="Disordered" evidence="1">
    <location>
        <begin position="73"/>
        <end position="104"/>
    </location>
</feature>
<gene>
    <name evidence="2" type="ORF">XENORESO_010821</name>
</gene>
<accession>A0ABV0X089</accession>
<feature type="compositionally biased region" description="Low complexity" evidence="1">
    <location>
        <begin position="88"/>
        <end position="98"/>
    </location>
</feature>
<dbReference type="Proteomes" id="UP001444071">
    <property type="component" value="Unassembled WGS sequence"/>
</dbReference>
<evidence type="ECO:0000313" key="2">
    <source>
        <dbReference type="EMBL" id="MEQ2274775.1"/>
    </source>
</evidence>
<dbReference type="EMBL" id="JAHRIM010080406">
    <property type="protein sequence ID" value="MEQ2274775.1"/>
    <property type="molecule type" value="Genomic_DNA"/>
</dbReference>
<sequence length="104" mass="11865">MFKGVWELQPQNFSPEPPFCFQLQAQLLKSHLRITHQPACPPSNVKPSNHSGVSWKRRNKALLRKLFTACQPQATMEKDLPRTPPLETPRSSTSSSPTFIRILK</sequence>
<reference evidence="2 3" key="1">
    <citation type="submission" date="2021-06" db="EMBL/GenBank/DDBJ databases">
        <authorList>
            <person name="Palmer J.M."/>
        </authorList>
    </citation>
    <scope>NUCLEOTIDE SEQUENCE [LARGE SCALE GENOMIC DNA]</scope>
    <source>
        <strain evidence="2 3">XR_2019</strain>
        <tissue evidence="2">Muscle</tissue>
    </source>
</reference>
<evidence type="ECO:0000313" key="3">
    <source>
        <dbReference type="Proteomes" id="UP001444071"/>
    </source>
</evidence>
<evidence type="ECO:0000256" key="1">
    <source>
        <dbReference type="SAM" id="MobiDB-lite"/>
    </source>
</evidence>
<proteinExistence type="predicted"/>
<comment type="caution">
    <text evidence="2">The sequence shown here is derived from an EMBL/GenBank/DDBJ whole genome shotgun (WGS) entry which is preliminary data.</text>
</comment>
<organism evidence="2 3">
    <name type="scientific">Xenotaenia resolanae</name>
    <dbReference type="NCBI Taxonomy" id="208358"/>
    <lineage>
        <taxon>Eukaryota</taxon>
        <taxon>Metazoa</taxon>
        <taxon>Chordata</taxon>
        <taxon>Craniata</taxon>
        <taxon>Vertebrata</taxon>
        <taxon>Euteleostomi</taxon>
        <taxon>Actinopterygii</taxon>
        <taxon>Neopterygii</taxon>
        <taxon>Teleostei</taxon>
        <taxon>Neoteleostei</taxon>
        <taxon>Acanthomorphata</taxon>
        <taxon>Ovalentaria</taxon>
        <taxon>Atherinomorphae</taxon>
        <taxon>Cyprinodontiformes</taxon>
        <taxon>Goodeidae</taxon>
        <taxon>Xenotaenia</taxon>
    </lineage>
</organism>
<keyword evidence="3" id="KW-1185">Reference proteome</keyword>
<name>A0ABV0X089_9TELE</name>
<protein>
    <submittedName>
        <fullName evidence="2">Uncharacterized protein</fullName>
    </submittedName>
</protein>